<organism evidence="2 3">
    <name type="scientific">Crateriforma conspicua</name>
    <dbReference type="NCBI Taxonomy" id="2527996"/>
    <lineage>
        <taxon>Bacteria</taxon>
        <taxon>Pseudomonadati</taxon>
        <taxon>Planctomycetota</taxon>
        <taxon>Planctomycetia</taxon>
        <taxon>Planctomycetales</taxon>
        <taxon>Planctomycetaceae</taxon>
        <taxon>Crateriforma</taxon>
    </lineage>
</organism>
<dbReference type="AlphaFoldDB" id="A0A5C5Y3Q9"/>
<dbReference type="RefSeq" id="WP_165701347.1">
    <property type="nucleotide sequence ID" value="NZ_CP036319.1"/>
</dbReference>
<evidence type="ECO:0000313" key="3">
    <source>
        <dbReference type="Proteomes" id="UP000317238"/>
    </source>
</evidence>
<dbReference type="EMBL" id="SJPL01000001">
    <property type="protein sequence ID" value="TWT69880.1"/>
    <property type="molecule type" value="Genomic_DNA"/>
</dbReference>
<keyword evidence="1" id="KW-1133">Transmembrane helix</keyword>
<reference evidence="2 3" key="1">
    <citation type="submission" date="2019-02" db="EMBL/GenBank/DDBJ databases">
        <title>Deep-cultivation of Planctomycetes and their phenomic and genomic characterization uncovers novel biology.</title>
        <authorList>
            <person name="Wiegand S."/>
            <person name="Jogler M."/>
            <person name="Boedeker C."/>
            <person name="Pinto D."/>
            <person name="Vollmers J."/>
            <person name="Rivas-Marin E."/>
            <person name="Kohn T."/>
            <person name="Peeters S.H."/>
            <person name="Heuer A."/>
            <person name="Rast P."/>
            <person name="Oberbeckmann S."/>
            <person name="Bunk B."/>
            <person name="Jeske O."/>
            <person name="Meyerdierks A."/>
            <person name="Storesund J.E."/>
            <person name="Kallscheuer N."/>
            <person name="Luecker S."/>
            <person name="Lage O.M."/>
            <person name="Pohl T."/>
            <person name="Merkel B.J."/>
            <person name="Hornburger P."/>
            <person name="Mueller R.-W."/>
            <person name="Bruemmer F."/>
            <person name="Labrenz M."/>
            <person name="Spormann A.M."/>
            <person name="Op Den Camp H."/>
            <person name="Overmann J."/>
            <person name="Amann R."/>
            <person name="Jetten M.S.M."/>
            <person name="Mascher T."/>
            <person name="Medema M.H."/>
            <person name="Devos D.P."/>
            <person name="Kaster A.-K."/>
            <person name="Ovreas L."/>
            <person name="Rohde M."/>
            <person name="Galperin M.Y."/>
            <person name="Jogler C."/>
        </authorList>
    </citation>
    <scope>NUCLEOTIDE SEQUENCE [LARGE SCALE GENOMIC DNA]</scope>
    <source>
        <strain evidence="2 3">Pan14r</strain>
    </source>
</reference>
<keyword evidence="1" id="KW-0472">Membrane</keyword>
<evidence type="ECO:0000313" key="2">
    <source>
        <dbReference type="EMBL" id="TWT69880.1"/>
    </source>
</evidence>
<comment type="caution">
    <text evidence="2">The sequence shown here is derived from an EMBL/GenBank/DDBJ whole genome shotgun (WGS) entry which is preliminary data.</text>
</comment>
<gene>
    <name evidence="2" type="ORF">Pan14r_21760</name>
</gene>
<accession>A0A5C5Y3Q9</accession>
<feature type="transmembrane region" description="Helical" evidence="1">
    <location>
        <begin position="16"/>
        <end position="35"/>
    </location>
</feature>
<evidence type="ECO:0000256" key="1">
    <source>
        <dbReference type="SAM" id="Phobius"/>
    </source>
</evidence>
<proteinExistence type="predicted"/>
<keyword evidence="3" id="KW-1185">Reference proteome</keyword>
<name>A0A5C5Y3Q9_9PLAN</name>
<sequence length="164" mass="17439">MDREHHQTASPSTTPMPFIAAGMTLAVLFGVLRIGQCLQFGGEFHSIDAPGSGTTSLTSVHFDPDADALLWIGPDSAAGQRHYDDDQNGVIDDSSELGAIHSDDRIITKDHPAFEAASNDGISRVMFAGALVSADSDAGTPIIHFRDGFGNDRVWFANPISNSL</sequence>
<keyword evidence="1" id="KW-0812">Transmembrane</keyword>
<dbReference type="Proteomes" id="UP000317238">
    <property type="component" value="Unassembled WGS sequence"/>
</dbReference>
<protein>
    <submittedName>
        <fullName evidence="2">Uncharacterized protein</fullName>
    </submittedName>
</protein>